<feature type="domain" description="DHHA1" evidence="2">
    <location>
        <begin position="240"/>
        <end position="322"/>
    </location>
</feature>
<dbReference type="AlphaFoldDB" id="A0A6B2LZG8"/>
<dbReference type="EMBL" id="JAAGNX010000001">
    <property type="protein sequence ID" value="NDV61167.1"/>
    <property type="molecule type" value="Genomic_DNA"/>
</dbReference>
<dbReference type="Pfam" id="PF01368">
    <property type="entry name" value="DHH"/>
    <property type="match status" value="1"/>
</dbReference>
<dbReference type="Gene3D" id="3.10.310.30">
    <property type="match status" value="1"/>
</dbReference>
<dbReference type="PANTHER" id="PTHR47618">
    <property type="entry name" value="BIFUNCTIONAL OLIGORIBONUCLEASE AND PAP PHOSPHATASE NRNA"/>
    <property type="match status" value="1"/>
</dbReference>
<protein>
    <submittedName>
        <fullName evidence="3">Bifunctional oligoribonuclease/PAP phosphatase NrnA</fullName>
    </submittedName>
</protein>
<reference evidence="3 4" key="1">
    <citation type="submission" date="2020-02" db="EMBL/GenBank/DDBJ databases">
        <title>Albibacoteraceae fam. nov., the first described family within the subdivision 4 Verrucomicrobia.</title>
        <authorList>
            <person name="Xi F."/>
        </authorList>
    </citation>
    <scope>NUCLEOTIDE SEQUENCE [LARGE SCALE GENOMIC DNA]</scope>
    <source>
        <strain evidence="3 4">CK1056</strain>
    </source>
</reference>
<keyword evidence="4" id="KW-1185">Reference proteome</keyword>
<dbReference type="SUPFAM" id="SSF64182">
    <property type="entry name" value="DHH phosphoesterases"/>
    <property type="match status" value="1"/>
</dbReference>
<proteinExistence type="predicted"/>
<sequence>MALYFPKHSAAFTKAIEAIRGRPVAVLGHVRPDGDCIGSQVAVARVLRELGFDAVCYNHHRVPSNCASFVGDTPFFVDEDGVDSSRVAISVDCADRKRLGPVLQEAYPEVYLNIDHHISNSLYAEHNIIEGTASATGEILGGIFLDNDLTVDEVTAQALYVGIATDTGQFRFASTTRDTFEICCHLMERGADPAAAAMELYERESPAKLALLQRFLASFRYLCDGRACVGIIDKEAWAATGATKEDTEGLVDYARSIEGVEIGVLLEEMDGTMKGSFRAKDPVHRVDQLAIQFNGGGHACAAGFNPESTLDEFYPRLVDALETHFASLKETSQ</sequence>
<evidence type="ECO:0000259" key="1">
    <source>
        <dbReference type="Pfam" id="PF01368"/>
    </source>
</evidence>
<dbReference type="Pfam" id="PF02272">
    <property type="entry name" value="DHHA1"/>
    <property type="match status" value="1"/>
</dbReference>
<evidence type="ECO:0000259" key="2">
    <source>
        <dbReference type="Pfam" id="PF02272"/>
    </source>
</evidence>
<dbReference type="InterPro" id="IPR003156">
    <property type="entry name" value="DHHA1_dom"/>
</dbReference>
<evidence type="ECO:0000313" key="4">
    <source>
        <dbReference type="Proteomes" id="UP000478417"/>
    </source>
</evidence>
<evidence type="ECO:0000313" key="3">
    <source>
        <dbReference type="EMBL" id="NDV61167.1"/>
    </source>
</evidence>
<dbReference type="InterPro" id="IPR038763">
    <property type="entry name" value="DHH_sf"/>
</dbReference>
<dbReference type="PANTHER" id="PTHR47618:SF1">
    <property type="entry name" value="BIFUNCTIONAL OLIGORIBONUCLEASE AND PAP PHOSPHATASE NRNA"/>
    <property type="match status" value="1"/>
</dbReference>
<dbReference type="RefSeq" id="WP_163961851.1">
    <property type="nucleotide sequence ID" value="NZ_JAAGNX010000001.1"/>
</dbReference>
<dbReference type="Gene3D" id="3.90.1640.10">
    <property type="entry name" value="inorganic pyrophosphatase (n-terminal core)"/>
    <property type="match status" value="1"/>
</dbReference>
<accession>A0A6B2LZG8</accession>
<dbReference type="GO" id="GO:0003676">
    <property type="term" value="F:nucleic acid binding"/>
    <property type="evidence" value="ECO:0007669"/>
    <property type="project" value="InterPro"/>
</dbReference>
<organism evidence="3 4">
    <name type="scientific">Oceanipulchritudo coccoides</name>
    <dbReference type="NCBI Taxonomy" id="2706888"/>
    <lineage>
        <taxon>Bacteria</taxon>
        <taxon>Pseudomonadati</taxon>
        <taxon>Verrucomicrobiota</taxon>
        <taxon>Opitutia</taxon>
        <taxon>Puniceicoccales</taxon>
        <taxon>Oceanipulchritudinaceae</taxon>
        <taxon>Oceanipulchritudo</taxon>
    </lineage>
</organism>
<dbReference type="Proteomes" id="UP000478417">
    <property type="component" value="Unassembled WGS sequence"/>
</dbReference>
<comment type="caution">
    <text evidence="3">The sequence shown here is derived from an EMBL/GenBank/DDBJ whole genome shotgun (WGS) entry which is preliminary data.</text>
</comment>
<dbReference type="InterPro" id="IPR051319">
    <property type="entry name" value="Oligoribo/pAp-PDE_c-di-AMP_PDE"/>
</dbReference>
<gene>
    <name evidence="3" type="ORF">G0Q06_01745</name>
</gene>
<feature type="domain" description="DDH" evidence="1">
    <location>
        <begin position="24"/>
        <end position="163"/>
    </location>
</feature>
<dbReference type="InterPro" id="IPR001667">
    <property type="entry name" value="DDH_dom"/>
</dbReference>
<name>A0A6B2LZG8_9BACT</name>